<evidence type="ECO:0000256" key="9">
    <source>
        <dbReference type="ARBA" id="ARBA00023098"/>
    </source>
</evidence>
<dbReference type="GO" id="GO:0045703">
    <property type="term" value="F:ketoreductase activity"/>
    <property type="evidence" value="ECO:0007669"/>
    <property type="project" value="UniProtKB-UniRule"/>
</dbReference>
<comment type="catalytic activity">
    <reaction evidence="12">
        <text>a very-long-chain (3R)-3-hydroxyacyl-CoA + NADP(+) = a very-long-chain 3-oxoacyl-CoA + NADPH + H(+)</text>
        <dbReference type="Rhea" id="RHEA:48680"/>
        <dbReference type="ChEBI" id="CHEBI:15378"/>
        <dbReference type="ChEBI" id="CHEBI:57783"/>
        <dbReference type="ChEBI" id="CHEBI:58349"/>
        <dbReference type="ChEBI" id="CHEBI:85440"/>
        <dbReference type="ChEBI" id="CHEBI:90725"/>
        <dbReference type="EC" id="1.1.1.330"/>
    </reaction>
</comment>
<evidence type="ECO:0000256" key="5">
    <source>
        <dbReference type="ARBA" id="ARBA00022832"/>
    </source>
</evidence>
<evidence type="ECO:0000313" key="15">
    <source>
        <dbReference type="EMBL" id="KZP31923.1"/>
    </source>
</evidence>
<dbReference type="Pfam" id="PF00106">
    <property type="entry name" value="adh_short"/>
    <property type="match status" value="1"/>
</dbReference>
<keyword evidence="8 12" id="KW-0560">Oxidoreductase</keyword>
<comment type="function">
    <text evidence="12">Component of the microsomal membrane bound fatty acid elongation system, which produces the 26-carbon very long-chain fatty acids (VLCFA) from palmitate. Catalyzes the reduction of the 3-ketoacyl-CoA intermediate that is formed in each cycle of fatty acid elongation. VLCFAs serve as precursors for ceramide and sphingolipids.</text>
</comment>
<evidence type="ECO:0000256" key="7">
    <source>
        <dbReference type="ARBA" id="ARBA00022989"/>
    </source>
</evidence>
<keyword evidence="7 12" id="KW-1133">Transmembrane helix</keyword>
<proteinExistence type="inferred from homology"/>
<feature type="transmembrane region" description="Helical" evidence="14">
    <location>
        <begin position="200"/>
        <end position="219"/>
    </location>
</feature>
<keyword evidence="3 12" id="KW-0812">Transmembrane</keyword>
<dbReference type="GO" id="GO:0141040">
    <property type="term" value="F:very-long-chain 3-oxoacyl-CoA reductase activity"/>
    <property type="evidence" value="ECO:0007669"/>
    <property type="project" value="UniProtKB-EC"/>
</dbReference>
<dbReference type="AlphaFoldDB" id="A0A166UQP5"/>
<accession>A0A166UQP5</accession>
<comment type="subcellular location">
    <subcellularLocation>
        <location evidence="12">Endoplasmic reticulum membrane</location>
        <topology evidence="12">Single-pass membrane protein</topology>
    </subcellularLocation>
</comment>
<dbReference type="HAMAP" id="MF_03107">
    <property type="entry name" value="3_ketoreductase"/>
    <property type="match status" value="1"/>
</dbReference>
<protein>
    <recommendedName>
        <fullName evidence="12">Very-long-chain 3-oxoacyl-CoA reductase</fullName>
        <ecNumber evidence="12">1.1.1.330</ecNumber>
    </recommendedName>
    <alternativeName>
        <fullName evidence="12">3-ketoacyl-CoA reductase</fullName>
        <shortName evidence="12">3-ketoreductase</shortName>
        <shortName evidence="12">KAR</shortName>
    </alternativeName>
    <alternativeName>
        <fullName evidence="12">Microsomal beta-keto-reductase</fullName>
    </alternativeName>
</protein>
<dbReference type="InterPro" id="IPR036291">
    <property type="entry name" value="NAD(P)-bd_dom_sf"/>
</dbReference>
<keyword evidence="2 12" id="KW-0444">Lipid biosynthesis</keyword>
<dbReference type="PIRSF" id="PIRSF000126">
    <property type="entry name" value="11-beta-HSD1"/>
    <property type="match status" value="1"/>
</dbReference>
<dbReference type="GO" id="GO:0030497">
    <property type="term" value="P:fatty acid elongation"/>
    <property type="evidence" value="ECO:0007669"/>
    <property type="project" value="UniProtKB-UniRule"/>
</dbReference>
<dbReference type="InterPro" id="IPR002347">
    <property type="entry name" value="SDR_fam"/>
</dbReference>
<keyword evidence="16" id="KW-1185">Reference proteome</keyword>
<dbReference type="Gene3D" id="3.40.50.720">
    <property type="entry name" value="NAD(P)-binding Rossmann-like Domain"/>
    <property type="match status" value="1"/>
</dbReference>
<dbReference type="PRINTS" id="PR00081">
    <property type="entry name" value="GDHRDH"/>
</dbReference>
<evidence type="ECO:0000256" key="6">
    <source>
        <dbReference type="ARBA" id="ARBA00022857"/>
    </source>
</evidence>
<evidence type="ECO:0000256" key="3">
    <source>
        <dbReference type="ARBA" id="ARBA00022692"/>
    </source>
</evidence>
<name>A0A166UQP5_9AGAM</name>
<sequence length="343" mass="36843">MSSINDLWHSLSPRTIAVDCPWTSALLLILGSVSLGQFLLKALYVFTQTFLLSGTSLKKFGAKKGAWAVVTGASDGIGREYALQLAKAGFNILLVARNQQMLATLAEEISTKYGPSVTARVQLIDFAQNSEAAFQSLATVIESLDVGVLVNNVGKSHEMPVDFIDTPPAEIADILTINITGTLRLTSIVLPIMKKRRGGLILNMGSFAGAVPSPMLATYSASKAFLTTFTAALAPEVAPYGITVQHLNTFFVVSKMSKLRKPSPLVPMPSTYVKSVLSKVGLSCGAAFTGRPGTATPFWSHAVADWLIGSVGWVSLFVGYTHRMHKDIRRRALAKKAREAKKA</sequence>
<keyword evidence="11 12" id="KW-0275">Fatty acid biosynthesis</keyword>
<feature type="binding site" evidence="12">
    <location>
        <position position="206"/>
    </location>
    <ligand>
        <name>substrate</name>
    </ligand>
</feature>
<feature type="transmembrane region" description="Helical" evidence="14">
    <location>
        <begin position="298"/>
        <end position="321"/>
    </location>
</feature>
<dbReference type="UniPathway" id="UPA00094"/>
<keyword evidence="5 12" id="KW-0276">Fatty acid metabolism</keyword>
<dbReference type="PROSITE" id="PS00061">
    <property type="entry name" value="ADH_SHORT"/>
    <property type="match status" value="1"/>
</dbReference>
<dbReference type="SUPFAM" id="SSF51735">
    <property type="entry name" value="NAD(P)-binding Rossmann-fold domains"/>
    <property type="match status" value="1"/>
</dbReference>
<evidence type="ECO:0000313" key="16">
    <source>
        <dbReference type="Proteomes" id="UP000076532"/>
    </source>
</evidence>
<keyword evidence="6 12" id="KW-0521">NADP</keyword>
<dbReference type="GO" id="GO:0005789">
    <property type="term" value="C:endoplasmic reticulum membrane"/>
    <property type="evidence" value="ECO:0007669"/>
    <property type="project" value="UniProtKB-SubCell"/>
</dbReference>
<keyword evidence="9 12" id="KW-0443">Lipid metabolism</keyword>
<dbReference type="FunFam" id="3.40.50.720:FF:000137">
    <property type="entry name" value="Hydroxysteroid (17-beta) dehydrogenase 3"/>
    <property type="match status" value="1"/>
</dbReference>
<dbReference type="EC" id="1.1.1.330" evidence="12"/>
<dbReference type="EMBL" id="KV417487">
    <property type="protein sequence ID" value="KZP31923.1"/>
    <property type="molecule type" value="Genomic_DNA"/>
</dbReference>
<gene>
    <name evidence="15" type="ORF">FIBSPDRAFT_925385</name>
</gene>
<evidence type="ECO:0000256" key="14">
    <source>
        <dbReference type="SAM" id="Phobius"/>
    </source>
</evidence>
<keyword evidence="10 12" id="KW-0472">Membrane</keyword>
<organism evidence="15 16">
    <name type="scientific">Athelia psychrophila</name>
    <dbReference type="NCBI Taxonomy" id="1759441"/>
    <lineage>
        <taxon>Eukaryota</taxon>
        <taxon>Fungi</taxon>
        <taxon>Dikarya</taxon>
        <taxon>Basidiomycota</taxon>
        <taxon>Agaricomycotina</taxon>
        <taxon>Agaricomycetes</taxon>
        <taxon>Agaricomycetidae</taxon>
        <taxon>Atheliales</taxon>
        <taxon>Atheliaceae</taxon>
        <taxon>Athelia</taxon>
    </lineage>
</organism>
<dbReference type="PANTHER" id="PTHR43086:SF2">
    <property type="entry name" value="HYDROXYSTEROID DEHYDROGENASE-LIKE PROTEIN 1"/>
    <property type="match status" value="1"/>
</dbReference>
<evidence type="ECO:0000256" key="1">
    <source>
        <dbReference type="ARBA" id="ARBA00005194"/>
    </source>
</evidence>
<evidence type="ECO:0000256" key="11">
    <source>
        <dbReference type="ARBA" id="ARBA00023160"/>
    </source>
</evidence>
<evidence type="ECO:0000256" key="10">
    <source>
        <dbReference type="ARBA" id="ARBA00023136"/>
    </source>
</evidence>
<evidence type="ECO:0000256" key="4">
    <source>
        <dbReference type="ARBA" id="ARBA00022824"/>
    </source>
</evidence>
<dbReference type="PRINTS" id="PR00080">
    <property type="entry name" value="SDRFAMILY"/>
</dbReference>
<evidence type="ECO:0000256" key="12">
    <source>
        <dbReference type="HAMAP-Rule" id="MF_03107"/>
    </source>
</evidence>
<dbReference type="InterPro" id="IPR020904">
    <property type="entry name" value="Sc_DH/Rdtase_CS"/>
</dbReference>
<comment type="similarity">
    <text evidence="12 13">Belongs to the short-chain dehydrogenases/reductases (SDR) family.</text>
</comment>
<dbReference type="STRING" id="436010.A0A166UQP5"/>
<dbReference type="CDD" id="cd05356">
    <property type="entry name" value="17beta-HSD1_like_SDR_c"/>
    <property type="match status" value="1"/>
</dbReference>
<evidence type="ECO:0000256" key="13">
    <source>
        <dbReference type="RuleBase" id="RU000363"/>
    </source>
</evidence>
<dbReference type="PANTHER" id="PTHR43086">
    <property type="entry name" value="VERY-LONG-CHAIN 3-OXOOACYL-COA REDUCTASE"/>
    <property type="match status" value="1"/>
</dbReference>
<dbReference type="Proteomes" id="UP000076532">
    <property type="component" value="Unassembled WGS sequence"/>
</dbReference>
<reference evidence="15 16" key="1">
    <citation type="journal article" date="2016" name="Mol. Biol. Evol.">
        <title>Comparative Genomics of Early-Diverging Mushroom-Forming Fungi Provides Insights into the Origins of Lignocellulose Decay Capabilities.</title>
        <authorList>
            <person name="Nagy L.G."/>
            <person name="Riley R."/>
            <person name="Tritt A."/>
            <person name="Adam C."/>
            <person name="Daum C."/>
            <person name="Floudas D."/>
            <person name="Sun H."/>
            <person name="Yadav J.S."/>
            <person name="Pangilinan J."/>
            <person name="Larsson K.H."/>
            <person name="Matsuura K."/>
            <person name="Barry K."/>
            <person name="Labutti K."/>
            <person name="Kuo R."/>
            <person name="Ohm R.A."/>
            <person name="Bhattacharya S.S."/>
            <person name="Shirouzu T."/>
            <person name="Yoshinaga Y."/>
            <person name="Martin F.M."/>
            <person name="Grigoriev I.V."/>
            <person name="Hibbett D.S."/>
        </authorList>
    </citation>
    <scope>NUCLEOTIDE SEQUENCE [LARGE SCALE GENOMIC DNA]</scope>
    <source>
        <strain evidence="15 16">CBS 109695</strain>
    </source>
</reference>
<keyword evidence="4 12" id="KW-0256">Endoplasmic reticulum</keyword>
<comment type="pathway">
    <text evidence="1">Lipid metabolism; fatty acid biosynthesis.</text>
</comment>
<dbReference type="InterPro" id="IPR027533">
    <property type="entry name" value="3_ketoreductase_fungal"/>
</dbReference>
<feature type="active site" description="Proton acceptor" evidence="12">
    <location>
        <position position="219"/>
    </location>
</feature>
<evidence type="ECO:0000256" key="8">
    <source>
        <dbReference type="ARBA" id="ARBA00023002"/>
    </source>
</evidence>
<feature type="transmembrane region" description="Helical" evidence="14">
    <location>
        <begin position="22"/>
        <end position="46"/>
    </location>
</feature>
<dbReference type="OrthoDB" id="5545019at2759"/>
<evidence type="ECO:0000256" key="2">
    <source>
        <dbReference type="ARBA" id="ARBA00022516"/>
    </source>
</evidence>